<dbReference type="Gene3D" id="3.90.470.20">
    <property type="entry name" value="4'-phosphopantetheinyl transferase domain"/>
    <property type="match status" value="2"/>
</dbReference>
<dbReference type="InterPro" id="IPR037143">
    <property type="entry name" value="4-PPantetheinyl_Trfase_dom_sf"/>
</dbReference>
<dbReference type="Pfam" id="PF01648">
    <property type="entry name" value="ACPS"/>
    <property type="match status" value="1"/>
</dbReference>
<dbReference type="EC" id="2.7.8.7" evidence="1"/>
<dbReference type="STRING" id="157072.A0A024TPU6"/>
<dbReference type="EMBL" id="KI913978">
    <property type="protein sequence ID" value="ETV96019.1"/>
    <property type="molecule type" value="Genomic_DNA"/>
</dbReference>
<proteinExistence type="predicted"/>
<dbReference type="InterPro" id="IPR008278">
    <property type="entry name" value="4-PPantetheinyl_Trfase_dom"/>
</dbReference>
<evidence type="ECO:0000259" key="4">
    <source>
        <dbReference type="Pfam" id="PF22624"/>
    </source>
</evidence>
<keyword evidence="2" id="KW-0808">Transferase</keyword>
<dbReference type="GO" id="GO:0000287">
    <property type="term" value="F:magnesium ion binding"/>
    <property type="evidence" value="ECO:0007669"/>
    <property type="project" value="InterPro"/>
</dbReference>
<dbReference type="RefSeq" id="XP_008875332.1">
    <property type="nucleotide sequence ID" value="XM_008877110.1"/>
</dbReference>
<name>A0A024TPU6_9STRA</name>
<dbReference type="AlphaFoldDB" id="A0A024TPU6"/>
<dbReference type="SUPFAM" id="SSF56214">
    <property type="entry name" value="4'-phosphopantetheinyl transferase"/>
    <property type="match status" value="2"/>
</dbReference>
<dbReference type="VEuPathDB" id="FungiDB:H310_10673"/>
<dbReference type="OrthoDB" id="26719at2759"/>
<dbReference type="FunFam" id="3.90.470.20:FF:000003">
    <property type="entry name" value="L-aminoadipate-semialdehyde dehydrogenase-phosphopantetheinyl transferase"/>
    <property type="match status" value="1"/>
</dbReference>
<dbReference type="eggNOG" id="KOG0945">
    <property type="taxonomic scope" value="Eukaryota"/>
</dbReference>
<sequence length="246" mass="28113">MATSVPGHRWYVNVEAWAPTPDEWKALLHRLPSDEQQAVMRYRFPKDQKFALCSRLLQRKIVADTFHVPFPSISIVRNDHGKPSWPACPVPTWNYNVSHHGAICAIACQSDRRIGIDVVRVELPREALATFFECFDAQFGPREWKYIRGEPGDDLDQIRRFYLLWSLKEAYTKALGVGIVIDLKRQQFVIAPDTSAISLYVDGVHASTWHFKITPLDDSHYVSIAAEGAMVEEVSWKRLDASTAFQ</sequence>
<evidence type="ECO:0000313" key="5">
    <source>
        <dbReference type="EMBL" id="ETV96019.1"/>
    </source>
</evidence>
<accession>A0A024TPU6</accession>
<dbReference type="Pfam" id="PF22624">
    <property type="entry name" value="AASDHPPT_N"/>
    <property type="match status" value="1"/>
</dbReference>
<feature type="domain" description="4'-phosphopantetheinyl transferase N-terminal" evidence="4">
    <location>
        <begin position="16"/>
        <end position="109"/>
    </location>
</feature>
<reference evidence="5" key="1">
    <citation type="submission" date="2013-12" db="EMBL/GenBank/DDBJ databases">
        <title>The Genome Sequence of Aphanomyces invadans NJM9701.</title>
        <authorList>
            <consortium name="The Broad Institute Genomics Platform"/>
            <person name="Russ C."/>
            <person name="Tyler B."/>
            <person name="van West P."/>
            <person name="Dieguez-Uribeondo J."/>
            <person name="Young S.K."/>
            <person name="Zeng Q."/>
            <person name="Gargeya S."/>
            <person name="Fitzgerald M."/>
            <person name="Abouelleil A."/>
            <person name="Alvarado L."/>
            <person name="Chapman S.B."/>
            <person name="Gainer-Dewar J."/>
            <person name="Goldberg J."/>
            <person name="Griggs A."/>
            <person name="Gujja S."/>
            <person name="Hansen M."/>
            <person name="Howarth C."/>
            <person name="Imamovic A."/>
            <person name="Ireland A."/>
            <person name="Larimer J."/>
            <person name="McCowan C."/>
            <person name="Murphy C."/>
            <person name="Pearson M."/>
            <person name="Poon T.W."/>
            <person name="Priest M."/>
            <person name="Roberts A."/>
            <person name="Saif S."/>
            <person name="Shea T."/>
            <person name="Sykes S."/>
            <person name="Wortman J."/>
            <person name="Nusbaum C."/>
            <person name="Birren B."/>
        </authorList>
    </citation>
    <scope>NUCLEOTIDE SEQUENCE [LARGE SCALE GENOMIC DNA]</scope>
    <source>
        <strain evidence="5">NJM9701</strain>
    </source>
</reference>
<gene>
    <name evidence="5" type="ORF">H310_10673</name>
</gene>
<dbReference type="PANTHER" id="PTHR12215">
    <property type="entry name" value="PHOSPHOPANTETHEINE TRANSFERASE"/>
    <property type="match status" value="1"/>
</dbReference>
<dbReference type="InterPro" id="IPR050559">
    <property type="entry name" value="P-Pant_transferase_sf"/>
</dbReference>
<protein>
    <recommendedName>
        <fullName evidence="1">holo-[acyl-carrier-protein] synthase</fullName>
        <ecNumber evidence="1">2.7.8.7</ecNumber>
    </recommendedName>
</protein>
<evidence type="ECO:0000256" key="1">
    <source>
        <dbReference type="ARBA" id="ARBA00013172"/>
    </source>
</evidence>
<evidence type="ECO:0000259" key="3">
    <source>
        <dbReference type="Pfam" id="PF01648"/>
    </source>
</evidence>
<dbReference type="GeneID" id="20087723"/>
<dbReference type="InterPro" id="IPR055066">
    <property type="entry name" value="AASDHPPT_N"/>
</dbReference>
<dbReference type="PANTHER" id="PTHR12215:SF10">
    <property type="entry name" value="L-AMINOADIPATE-SEMIALDEHYDE DEHYDROGENASE-PHOSPHOPANTETHEINYL TRANSFERASE"/>
    <property type="match status" value="1"/>
</dbReference>
<dbReference type="GO" id="GO:0005829">
    <property type="term" value="C:cytosol"/>
    <property type="evidence" value="ECO:0007669"/>
    <property type="project" value="TreeGrafter"/>
</dbReference>
<evidence type="ECO:0000256" key="2">
    <source>
        <dbReference type="ARBA" id="ARBA00022679"/>
    </source>
</evidence>
<dbReference type="GO" id="GO:0019878">
    <property type="term" value="P:lysine biosynthetic process via aminoadipic acid"/>
    <property type="evidence" value="ECO:0007669"/>
    <property type="project" value="TreeGrafter"/>
</dbReference>
<feature type="domain" description="4'-phosphopantetheinyl transferase" evidence="3">
    <location>
        <begin position="113"/>
        <end position="222"/>
    </location>
</feature>
<organism evidence="5">
    <name type="scientific">Aphanomyces invadans</name>
    <dbReference type="NCBI Taxonomy" id="157072"/>
    <lineage>
        <taxon>Eukaryota</taxon>
        <taxon>Sar</taxon>
        <taxon>Stramenopiles</taxon>
        <taxon>Oomycota</taxon>
        <taxon>Saprolegniomycetes</taxon>
        <taxon>Saprolegniales</taxon>
        <taxon>Verrucalvaceae</taxon>
        <taxon>Aphanomyces</taxon>
    </lineage>
</organism>
<dbReference type="GO" id="GO:0008897">
    <property type="term" value="F:holo-[acyl-carrier-protein] synthase activity"/>
    <property type="evidence" value="ECO:0007669"/>
    <property type="project" value="UniProtKB-EC"/>
</dbReference>